<dbReference type="Gene3D" id="1.20.1270.50">
    <property type="entry name" value="Glycoside hydrolase family 38, central domain"/>
    <property type="match status" value="1"/>
</dbReference>
<dbReference type="FunFam" id="3.20.110.10:FF:000002">
    <property type="entry name" value="alpha-mannosidase 2C1 isoform X1"/>
    <property type="match status" value="1"/>
</dbReference>
<dbReference type="InterPro" id="IPR037094">
    <property type="entry name" value="Glyco_hydro_38_cen_sf"/>
</dbReference>
<gene>
    <name evidence="11" type="ORF">PSACC_01668</name>
</gene>
<dbReference type="Pfam" id="PF01074">
    <property type="entry name" value="Glyco_hydro_38N"/>
    <property type="match status" value="1"/>
</dbReference>
<dbReference type="InterPro" id="IPR041147">
    <property type="entry name" value="GH38_C"/>
</dbReference>
<name>A0A2H9TL54_9FUNG</name>
<feature type="region of interest" description="Disordered" evidence="9">
    <location>
        <begin position="612"/>
        <end position="642"/>
    </location>
</feature>
<feature type="region of interest" description="Disordered" evidence="9">
    <location>
        <begin position="1082"/>
        <end position="1107"/>
    </location>
</feature>
<dbReference type="STRING" id="1246581.A0A2H9TL54"/>
<dbReference type="SUPFAM" id="SSF74650">
    <property type="entry name" value="Galactose mutarotase-like"/>
    <property type="match status" value="1"/>
</dbReference>
<dbReference type="GO" id="GO:0004559">
    <property type="term" value="F:alpha-mannosidase activity"/>
    <property type="evidence" value="ECO:0007669"/>
    <property type="project" value="UniProtKB-EC"/>
</dbReference>
<protein>
    <recommendedName>
        <fullName evidence="8">Alpha-mannosidase</fullName>
        <ecNumber evidence="3">3.2.1.24</ecNumber>
    </recommendedName>
</protein>
<evidence type="ECO:0000256" key="1">
    <source>
        <dbReference type="ARBA" id="ARBA00000365"/>
    </source>
</evidence>
<dbReference type="OrthoDB" id="10261055at2759"/>
<dbReference type="Pfam" id="PF07748">
    <property type="entry name" value="Glyco_hydro_38C"/>
    <property type="match status" value="1"/>
</dbReference>
<sequence length="1494" mass="169656">MQKQWDIYYGRLERFISEDYMREMNIVGQLVKQSWKEDLTIEVWSPGDRRVTFCEAREAEYKATTLEEEFGPSWTTHWFRITAQGDLEGAWFHWKSQAEGMVWTADGRPVHGLSADHLAAQDRVDFEMRLVTDAKKGPVVFYIEMACNWMFGNSEGHSIKPPIEDRYYKVTEYDLRHFNPEALNLYYDLQILHGMAEKFGKDDPRGKRALFVANDIINHFNRPDLGSVEESVNKCQEISDAFLRPKNAHTTPMVITAVGNCHIDTAWLWRYEETHRKTARSFSSQLALMEKHPKFIFAASQMQQFDWLRQDYPDLFSKIQDHVKEGRFIPVGGSWVEMDGNLPCGESFVRQFLYGQKFMMEHFGGLNTFGYNAQLPQLMSKAGMKYFVTQKLSWNNINKFPHSSFVWEGIDGSTVLAHFPPANTYTSTATSGDIIQSEINHKDVDRSSNALLLYGHGDGGGGPTEAMISRLERMSGIPGMPEVRFDTPLSFFKRLQEESHNLLRWRGELYFELHRGTYTSQARTKYYNRRCERLLREAEMLSVINGVVSNSLKKLYPSDQLETLWKDVLLNQFHDVLPGSSICSVYKDSDKLYQNAEFNTSKIRDDAMNNLFGNKVGPPSQTPSKDTEPLLTSGERAGDVKVDPGSEGRGIVFFNTTPYVRDEVITVPWDGSDSSPQHGVLAVAGVNGFSMASFAQSRIPVSTTDTARIMRNKEHYIMENKFVRVHIDETGHVTSFFDKEQEREVISSGAVGNRFMMYEDVPHYWDAWDVELHHLEKGWCISQGSDVQLSIEMEGPLLVSLLRVIKISPTSLITQAISLSCLSKRLDFTCRIEWHESHRILKVDFPIAVQSDFATFECPFGTVTRPTHFNTSWDVARFEVCGHSFADLSEPTYGVSLLNDCKYGYSVRDSLMQLSLLRAPKMPDDNCDMGGHVMRFALFPHQGNACNGGVIEEAVKFNAPLLWTAASPSLYDERWLNSPVLQFKWRRPKHEACTSVPLAIEAIKLAEDDSGDVIIRAYEPRGCRGIATLHPHQLIKIASLRRCDLLERDESTLLEEVSGSWVINFTPYEIVSLRAKLELGPDARPIPRKDNSPIPRKDDSPIPHPIHHPSDSVFDEDAYSAQLHLLNEQVSFILRLKATPFKEHLNDPAIQASLILFVSSALFHEVPSISEDWKRDYVSLLHSELLVRTARLAIRMLPCPALLRAVDLPQWIEFAGRLPECEWDALFRSLFKVVVARTQFVQLLDSINMEEVEAEDFMLLSAMMGAAMLTVEEVGVETLASLIVAVGKITDISVAVGSYRLLGQLPFWDRINTKELVDVILQKDGELGFIPDLIASSDCSALRGLASDLDHALTERGKVDSLITAFPKLAVEDAQKMLDRHDGDVKHAIEAETGRRADDMGVLLDDKSFVKKNLERLLTVTDDEDEYVDTFDSSAAPINLRKVCKVGFIIFFRMPMGLRELKRIFYGSILKIPPSLVDHHKLEIQRKERPLKAG</sequence>
<dbReference type="Pfam" id="PF22907">
    <property type="entry name" value="Ams1-like_1st"/>
    <property type="match status" value="1"/>
</dbReference>
<organism evidence="11 12">
    <name type="scientific">Paramicrosporidium saccamoebae</name>
    <dbReference type="NCBI Taxonomy" id="1246581"/>
    <lineage>
        <taxon>Eukaryota</taxon>
        <taxon>Fungi</taxon>
        <taxon>Fungi incertae sedis</taxon>
        <taxon>Cryptomycota</taxon>
        <taxon>Cryptomycota incertae sedis</taxon>
        <taxon>Paramicrosporidium</taxon>
    </lineage>
</organism>
<dbReference type="InterPro" id="IPR011013">
    <property type="entry name" value="Gal_mutarotase_sf_dom"/>
</dbReference>
<keyword evidence="5 11" id="KW-0378">Hydrolase</keyword>
<evidence type="ECO:0000313" key="11">
    <source>
        <dbReference type="EMBL" id="PJF18498.1"/>
    </source>
</evidence>
<dbReference type="FunFam" id="2.70.98.30:FF:000001">
    <property type="entry name" value="alpha-mannosidase 2C1 isoform X2"/>
    <property type="match status" value="1"/>
</dbReference>
<feature type="compositionally biased region" description="Basic and acidic residues" evidence="9">
    <location>
        <begin position="1082"/>
        <end position="1101"/>
    </location>
</feature>
<comment type="catalytic activity">
    <reaction evidence="1">
        <text>Hydrolysis of terminal, non-reducing alpha-D-mannose residues in alpha-D-mannosides.</text>
        <dbReference type="EC" id="3.2.1.24"/>
    </reaction>
</comment>
<dbReference type="InterPro" id="IPR028995">
    <property type="entry name" value="Glyco_hydro_57/38_cen_sf"/>
</dbReference>
<comment type="similarity">
    <text evidence="2">Belongs to the glycosyl hydrolase 38 family.</text>
</comment>
<evidence type="ECO:0000256" key="8">
    <source>
        <dbReference type="ARBA" id="ARBA00071615"/>
    </source>
</evidence>
<dbReference type="PANTHER" id="PTHR46017:SF1">
    <property type="entry name" value="ALPHA-MANNOSIDASE 2C1"/>
    <property type="match status" value="1"/>
</dbReference>
<comment type="function">
    <text evidence="7">Degrades free oligosaccharides in the vacuole.</text>
</comment>
<dbReference type="SUPFAM" id="SSF88688">
    <property type="entry name" value="Families 57/38 glycoside transferase middle domain"/>
    <property type="match status" value="1"/>
</dbReference>
<feature type="domain" description="Glycoside hydrolase family 38 central" evidence="10">
    <location>
        <begin position="512"/>
        <end position="593"/>
    </location>
</feature>
<evidence type="ECO:0000259" key="10">
    <source>
        <dbReference type="SMART" id="SM00872"/>
    </source>
</evidence>
<comment type="caution">
    <text evidence="11">The sequence shown here is derived from an EMBL/GenBank/DDBJ whole genome shotgun (WGS) entry which is preliminary data.</text>
</comment>
<evidence type="ECO:0000256" key="6">
    <source>
        <dbReference type="ARBA" id="ARBA00023295"/>
    </source>
</evidence>
<reference evidence="11 12" key="1">
    <citation type="submission" date="2016-10" db="EMBL/GenBank/DDBJ databases">
        <title>The genome of Paramicrosporidium saccamoebae is the missing link in understanding Cryptomycota and Microsporidia evolution.</title>
        <authorList>
            <person name="Quandt C.A."/>
            <person name="Beaudet D."/>
            <person name="Corsaro D."/>
            <person name="Michel R."/>
            <person name="Corradi N."/>
            <person name="James T."/>
        </authorList>
    </citation>
    <scope>NUCLEOTIDE SEQUENCE [LARGE SCALE GENOMIC DNA]</scope>
    <source>
        <strain evidence="11 12">KSL3</strain>
    </source>
</reference>
<dbReference type="EMBL" id="MTSL01000117">
    <property type="protein sequence ID" value="PJF18498.1"/>
    <property type="molecule type" value="Genomic_DNA"/>
</dbReference>
<evidence type="ECO:0000313" key="12">
    <source>
        <dbReference type="Proteomes" id="UP000240830"/>
    </source>
</evidence>
<dbReference type="InterPro" id="IPR054723">
    <property type="entry name" value="Ams1-like_N"/>
</dbReference>
<dbReference type="GO" id="GO:0006013">
    <property type="term" value="P:mannose metabolic process"/>
    <property type="evidence" value="ECO:0007669"/>
    <property type="project" value="InterPro"/>
</dbReference>
<dbReference type="GO" id="GO:0030246">
    <property type="term" value="F:carbohydrate binding"/>
    <property type="evidence" value="ECO:0007669"/>
    <property type="project" value="InterPro"/>
</dbReference>
<evidence type="ECO:0000256" key="3">
    <source>
        <dbReference type="ARBA" id="ARBA00012752"/>
    </source>
</evidence>
<dbReference type="EC" id="3.2.1.24" evidence="3"/>
<accession>A0A2H9TL54</accession>
<dbReference type="CDD" id="cd14279">
    <property type="entry name" value="CUE"/>
    <property type="match status" value="1"/>
</dbReference>
<dbReference type="Pfam" id="PF09261">
    <property type="entry name" value="Alpha-mann_mid"/>
    <property type="match status" value="1"/>
</dbReference>
<evidence type="ECO:0000256" key="7">
    <source>
        <dbReference type="ARBA" id="ARBA00054985"/>
    </source>
</evidence>
<evidence type="ECO:0000256" key="4">
    <source>
        <dbReference type="ARBA" id="ARBA00022723"/>
    </source>
</evidence>
<dbReference type="InterPro" id="IPR011330">
    <property type="entry name" value="Glyco_hydro/deAcase_b/a-brl"/>
</dbReference>
<dbReference type="InterPro" id="IPR000602">
    <property type="entry name" value="Glyco_hydro_38_N"/>
</dbReference>
<dbReference type="Gene3D" id="3.20.110.10">
    <property type="entry name" value="Glycoside hydrolase 38, N terminal domain"/>
    <property type="match status" value="1"/>
</dbReference>
<proteinExistence type="inferred from homology"/>
<keyword evidence="12" id="KW-1185">Reference proteome</keyword>
<dbReference type="SMART" id="SM00872">
    <property type="entry name" value="Alpha-mann_mid"/>
    <property type="match status" value="1"/>
</dbReference>
<dbReference type="InterPro" id="IPR015341">
    <property type="entry name" value="Glyco_hydro_38_cen"/>
</dbReference>
<keyword evidence="4" id="KW-0479">Metal-binding</keyword>
<dbReference type="Pfam" id="PF17677">
    <property type="entry name" value="Glyco_hydro38C2"/>
    <property type="match status" value="1"/>
</dbReference>
<dbReference type="InterPro" id="IPR011682">
    <property type="entry name" value="Glyco_hydro_38_C"/>
</dbReference>
<dbReference type="FunFam" id="1.20.1270.50:FF:000004">
    <property type="entry name" value="alpha-mannosidase 2C1 isoform X1"/>
    <property type="match status" value="1"/>
</dbReference>
<dbReference type="Proteomes" id="UP000240830">
    <property type="component" value="Unassembled WGS sequence"/>
</dbReference>
<evidence type="ECO:0000256" key="5">
    <source>
        <dbReference type="ARBA" id="ARBA00022801"/>
    </source>
</evidence>
<dbReference type="PANTHER" id="PTHR46017">
    <property type="entry name" value="ALPHA-MANNOSIDASE 2C1"/>
    <property type="match status" value="1"/>
</dbReference>
<dbReference type="InterPro" id="IPR027291">
    <property type="entry name" value="Glyco_hydro_38_N_sf"/>
</dbReference>
<dbReference type="GO" id="GO:0046872">
    <property type="term" value="F:metal ion binding"/>
    <property type="evidence" value="ECO:0007669"/>
    <property type="project" value="UniProtKB-KW"/>
</dbReference>
<dbReference type="GO" id="GO:0009313">
    <property type="term" value="P:oligosaccharide catabolic process"/>
    <property type="evidence" value="ECO:0007669"/>
    <property type="project" value="TreeGrafter"/>
</dbReference>
<keyword evidence="6" id="KW-0326">Glycosidase</keyword>
<evidence type="ECO:0000256" key="9">
    <source>
        <dbReference type="SAM" id="MobiDB-lite"/>
    </source>
</evidence>
<evidence type="ECO:0000256" key="2">
    <source>
        <dbReference type="ARBA" id="ARBA00009792"/>
    </source>
</evidence>
<dbReference type="Gene3D" id="2.70.98.30">
    <property type="entry name" value="Golgi alpha-mannosidase II, domain 4"/>
    <property type="match status" value="1"/>
</dbReference>
<dbReference type="SUPFAM" id="SSF88713">
    <property type="entry name" value="Glycoside hydrolase/deacetylase"/>
    <property type="match status" value="1"/>
</dbReference>